<reference evidence="3" key="1">
    <citation type="submission" date="2020-05" db="UniProtKB">
        <authorList>
            <consortium name="EnsemblMetazoa"/>
        </authorList>
    </citation>
    <scope>IDENTIFICATION</scope>
    <source>
        <strain evidence="3">BB02</strain>
    </source>
</reference>
<accession>A0A2C9M3L8</accession>
<dbReference type="AlphaFoldDB" id="A0A2C9M3L8"/>
<evidence type="ECO:0000313" key="3">
    <source>
        <dbReference type="EnsemblMetazoa" id="BGLB038038-PA"/>
    </source>
</evidence>
<gene>
    <name evidence="3" type="primary">106078689</name>
</gene>
<proteinExistence type="predicted"/>
<dbReference type="OrthoDB" id="6162700at2759"/>
<name>A0A2C9M3L8_BIOGL</name>
<organism evidence="3 4">
    <name type="scientific">Biomphalaria glabrata</name>
    <name type="common">Bloodfluke planorb</name>
    <name type="synonym">Freshwater snail</name>
    <dbReference type="NCBI Taxonomy" id="6526"/>
    <lineage>
        <taxon>Eukaryota</taxon>
        <taxon>Metazoa</taxon>
        <taxon>Spiralia</taxon>
        <taxon>Lophotrochozoa</taxon>
        <taxon>Mollusca</taxon>
        <taxon>Gastropoda</taxon>
        <taxon>Heterobranchia</taxon>
        <taxon>Euthyneura</taxon>
        <taxon>Panpulmonata</taxon>
        <taxon>Hygrophila</taxon>
        <taxon>Lymnaeoidea</taxon>
        <taxon>Planorbidae</taxon>
        <taxon>Biomphalaria</taxon>
    </lineage>
</organism>
<dbReference type="KEGG" id="bgt:106078689"/>
<dbReference type="Proteomes" id="UP000076420">
    <property type="component" value="Unassembled WGS sequence"/>
</dbReference>
<dbReference type="EnsemblMetazoa" id="BGLB038038-RA">
    <property type="protein sequence ID" value="BGLB038038-PA"/>
    <property type="gene ID" value="BGLB038038"/>
</dbReference>
<feature type="compositionally biased region" description="Polar residues" evidence="1">
    <location>
        <begin position="479"/>
        <end position="491"/>
    </location>
</feature>
<dbReference type="VEuPathDB" id="VectorBase:BGLB038038"/>
<evidence type="ECO:0000313" key="4">
    <source>
        <dbReference type="Proteomes" id="UP000076420"/>
    </source>
</evidence>
<feature type="region of interest" description="Disordered" evidence="1">
    <location>
        <begin position="451"/>
        <end position="491"/>
    </location>
</feature>
<evidence type="ECO:0000256" key="1">
    <source>
        <dbReference type="SAM" id="MobiDB-lite"/>
    </source>
</evidence>
<evidence type="ECO:0000256" key="2">
    <source>
        <dbReference type="SAM" id="SignalP"/>
    </source>
</evidence>
<feature type="compositionally biased region" description="Low complexity" evidence="1">
    <location>
        <begin position="469"/>
        <end position="478"/>
    </location>
</feature>
<sequence length="491" mass="54692">MLIYNLLCELVTLGLSWVRDYLETENQLVIGFHKGRTYFIHRDIDCGLLAGLNLVHELFNDIITMVRDRINDIRKLVNGKRVFFMENLESDLFIEGFPGLQPFTRNRLRSYLKSDGESHANSYLLDAMLKVDNFPEKFIKFCDNYECCTDLRNLILEEVNRTSSRLNSTSAHTCSFNSRNISSEASNGEHTQATMAIHKQSEQENNLNQNEIACEMNLDAARNMKEELIMSSSNEALVLQEKDHNKQKDDAPCTLMAGLNNNSQGANKLSMLDKELSDLTSAGCQGSDDSYYLTDSDTTDCVEPNHAIDSLKETVPKNISECDDDTQYMSTLNVSENGNHSKINTANAAGKLTRDVESSGIQREVLEKEKQSMAVLNISNSSAEDGSNSNCSLSVMSEKLETCSQTEVKQLFDGHCEEKECLDDFSTFTDSILSDFPEILKETGEEPQISLNSVQGFNGTPGVSERSEAAASSDSAISQNGIPLSQSLIRE</sequence>
<keyword evidence="2" id="KW-0732">Signal</keyword>
<protein>
    <submittedName>
        <fullName evidence="3">Uncharacterized protein</fullName>
    </submittedName>
</protein>
<dbReference type="VEuPathDB" id="VectorBase:BGLAX_028951"/>
<feature type="chain" id="PRO_5012699991" evidence="2">
    <location>
        <begin position="17"/>
        <end position="491"/>
    </location>
</feature>
<feature type="signal peptide" evidence="2">
    <location>
        <begin position="1"/>
        <end position="16"/>
    </location>
</feature>
<dbReference type="RefSeq" id="XP_013095130.2">
    <property type="nucleotide sequence ID" value="XM_013239676.2"/>
</dbReference>